<dbReference type="Pfam" id="PF13700">
    <property type="entry name" value="DUF4158"/>
    <property type="match status" value="1"/>
</dbReference>
<evidence type="ECO:0000313" key="7">
    <source>
        <dbReference type="EMBL" id="RZI47155.1"/>
    </source>
</evidence>
<reference evidence="7 8" key="1">
    <citation type="submission" date="2018-10" db="EMBL/GenBank/DDBJ databases">
        <title>An updated phylogeny of the Alphaproteobacteria reveals that the parasitic Rickettsiales and Holosporales have independent origins.</title>
        <authorList>
            <person name="Munoz-Gomez S.A."/>
            <person name="Hess S."/>
            <person name="Burger G."/>
            <person name="Lang B.F."/>
            <person name="Susko E."/>
            <person name="Slamovits C.H."/>
            <person name="Roger A.J."/>
        </authorList>
    </citation>
    <scope>NUCLEOTIDE SEQUENCE [LARGE SCALE GENOMIC DNA]</scope>
    <source>
        <strain evidence="7">HOLO01</strain>
    </source>
</reference>
<keyword evidence="4" id="KW-0233">DNA recombination</keyword>
<dbReference type="Pfam" id="PF01526">
    <property type="entry name" value="DDE_Tnp_Tn3"/>
    <property type="match status" value="1"/>
</dbReference>
<dbReference type="InterPro" id="IPR047653">
    <property type="entry name" value="Tn3-like_transpos"/>
</dbReference>
<keyword evidence="2" id="KW-0815">Transposition</keyword>
<feature type="domain" description="DUF4158" evidence="6">
    <location>
        <begin position="2"/>
        <end position="131"/>
    </location>
</feature>
<name>A0A4Q7DLL6_9PROT</name>
<sequence>MVSKCSSLHAKVACALQIGYFKAKKIFFRFSLHKIPKEDLDFILSRYFTEQSLKTFQITKYEYYFQRDAISQLFEYKLWSNEFSLQLYNRAKISVKRDISPHFIAYELLDFLQTQKIVRPGYSTLQKVISQTLTEERIRLKSCLQQHLTDSHRESLNQLIKKENTLSELAALKQDAKNFKLSMMRLEIKKHDTLKPLHAVAQAILPHLDISQQNITYYASLIHHYTIYELEQFDIEQTYLYLLCYILRRHQQINDNLVESLDFNVKKLEKEIKEKAKNQAAQDQGNHDKQVGQLILLYVDDGVNKDVIHQKAFKILPKESIRTIGEKLVKKQNRKQDPKWKERDKAALQYVHNLRPLFMKIDFESSISDNPLLKAMQWMKEVFTKKQSLAQQPFSAFPRGLISKRLEPYLMTTDDKENSTMLANRFEMLVYQQLSKQMETGALFVKDSIRHRPFADDLVSLKDKKKILKDLDIPWMRIPVKKQLTSLFKELQTLLLEFDNKLKKGEIKHLKYNAVTKKVLWVKPKFVAEENTTETKTFYKNLPVLDIADILRFAHERTGFLSDFIPLQQRYNKKDLNIDDLIAVILSQGLGIGNHKMAQTSDVSYAILEDNYQQYLRLGTLRNSNMRLVNAASTLDIFSHYTFDNLQALFGALDGQKFEAMTPTAKARHSRKYFAKGRGVVAYTLLSNHIPIQSEVIGAHEHESSFVFDIWYKNTSLLTPTILTGDMHSRNKANFSILHWFGADFRPSLKNLKAELTNIYAPKEVSRYKKFIVQPTGQIDKQLILDEKDNIDQIVATLALKEMSQSTLIKKLCALPSSNKTRQAVFEFNKLIQSIYTLKCILNPQILVDVHRSQNRIESYHTLRAAIAKAGGRKALLGQTDIEMEISNQCGRLIALAIIYYNMCLHSCYLNKHPGQKALKFLKKSSSVAWQHVHFTGHFTFYGTINKIDINKIIEDIEF</sequence>
<evidence type="ECO:0000256" key="3">
    <source>
        <dbReference type="ARBA" id="ARBA00023125"/>
    </source>
</evidence>
<feature type="domain" description="Tn3 transposase DDE" evidence="5">
    <location>
        <begin position="549"/>
        <end position="939"/>
    </location>
</feature>
<evidence type="ECO:0000256" key="1">
    <source>
        <dbReference type="ARBA" id="ARBA00009402"/>
    </source>
</evidence>
<dbReference type="EMBL" id="SCFB01000001">
    <property type="protein sequence ID" value="RZI47155.1"/>
    <property type="molecule type" value="Genomic_DNA"/>
</dbReference>
<proteinExistence type="inferred from homology"/>
<protein>
    <submittedName>
        <fullName evidence="7">Tn3 family transposase</fullName>
    </submittedName>
</protein>
<dbReference type="GO" id="GO:0004803">
    <property type="term" value="F:transposase activity"/>
    <property type="evidence" value="ECO:0007669"/>
    <property type="project" value="InterPro"/>
</dbReference>
<dbReference type="AlphaFoldDB" id="A0A4Q7DLL6"/>
<evidence type="ECO:0000259" key="6">
    <source>
        <dbReference type="Pfam" id="PF13700"/>
    </source>
</evidence>
<gene>
    <name evidence="7" type="ORF">EQU50_00810</name>
</gene>
<dbReference type="OrthoDB" id="7281829at2"/>
<accession>A0A4Q7DLL6</accession>
<evidence type="ECO:0000259" key="5">
    <source>
        <dbReference type="Pfam" id="PF01526"/>
    </source>
</evidence>
<keyword evidence="8" id="KW-1185">Reference proteome</keyword>
<dbReference type="InterPro" id="IPR025296">
    <property type="entry name" value="DUF4158"/>
</dbReference>
<evidence type="ECO:0000256" key="2">
    <source>
        <dbReference type="ARBA" id="ARBA00022578"/>
    </source>
</evidence>
<evidence type="ECO:0000256" key="4">
    <source>
        <dbReference type="ARBA" id="ARBA00023172"/>
    </source>
</evidence>
<dbReference type="InterPro" id="IPR002513">
    <property type="entry name" value="Tn3_Tnp_DDE_dom"/>
</dbReference>
<organism evidence="7 8">
    <name type="scientific">Candidatus Finniella inopinata</name>
    <dbReference type="NCBI Taxonomy" id="1696036"/>
    <lineage>
        <taxon>Bacteria</taxon>
        <taxon>Pseudomonadati</taxon>
        <taxon>Pseudomonadota</taxon>
        <taxon>Alphaproteobacteria</taxon>
        <taxon>Holosporales</taxon>
        <taxon>Candidatus Paracaedibacteraceae</taxon>
        <taxon>Candidatus Finniella</taxon>
    </lineage>
</organism>
<evidence type="ECO:0000313" key="8">
    <source>
        <dbReference type="Proteomes" id="UP000293550"/>
    </source>
</evidence>
<dbReference type="NCBIfam" id="NF033527">
    <property type="entry name" value="transpos_Tn3"/>
    <property type="match status" value="1"/>
</dbReference>
<dbReference type="Proteomes" id="UP000293550">
    <property type="component" value="Unassembled WGS sequence"/>
</dbReference>
<comment type="similarity">
    <text evidence="1">Belongs to the transposase 7 family.</text>
</comment>
<comment type="caution">
    <text evidence="7">The sequence shown here is derived from an EMBL/GenBank/DDBJ whole genome shotgun (WGS) entry which is preliminary data.</text>
</comment>
<dbReference type="GO" id="GO:0006313">
    <property type="term" value="P:DNA transposition"/>
    <property type="evidence" value="ECO:0007669"/>
    <property type="project" value="InterPro"/>
</dbReference>
<keyword evidence="3" id="KW-0238">DNA-binding</keyword>
<dbReference type="GO" id="GO:0003677">
    <property type="term" value="F:DNA binding"/>
    <property type="evidence" value="ECO:0007669"/>
    <property type="project" value="UniProtKB-KW"/>
</dbReference>